<proteinExistence type="predicted"/>
<accession>A0A367LDF9</accession>
<comment type="caution">
    <text evidence="1">The sequence shown here is derived from an EMBL/GenBank/DDBJ whole genome shotgun (WGS) entry which is preliminary data.</text>
</comment>
<dbReference type="AlphaFoldDB" id="A0A367LDF9"/>
<organism evidence="1 2">
    <name type="scientific">Ophiocordyceps polyrhachis-furcata BCC 54312</name>
    <dbReference type="NCBI Taxonomy" id="1330021"/>
    <lineage>
        <taxon>Eukaryota</taxon>
        <taxon>Fungi</taxon>
        <taxon>Dikarya</taxon>
        <taxon>Ascomycota</taxon>
        <taxon>Pezizomycotina</taxon>
        <taxon>Sordariomycetes</taxon>
        <taxon>Hypocreomycetidae</taxon>
        <taxon>Hypocreales</taxon>
        <taxon>Ophiocordycipitaceae</taxon>
        <taxon>Ophiocordyceps</taxon>
    </lineage>
</organism>
<keyword evidence="2" id="KW-1185">Reference proteome</keyword>
<gene>
    <name evidence="1" type="ORF">L249_0433</name>
</gene>
<evidence type="ECO:0000313" key="2">
    <source>
        <dbReference type="Proteomes" id="UP000253664"/>
    </source>
</evidence>
<dbReference type="OrthoDB" id="10602780at2759"/>
<evidence type="ECO:0000313" key="1">
    <source>
        <dbReference type="EMBL" id="RCI12459.1"/>
    </source>
</evidence>
<name>A0A367LDF9_9HYPO</name>
<sequence length="148" mass="16168">MPQLFGNRGSSTHSESLSQYCGLIRKPPQEGYLFWQVPLHLSRSAQLGEEGTQMVSLGQGAIFRPHGRPAVSACAAASAWAAAKLAKAVARARMVRGRRTEKPECLVPDNGALAVFQPRLSRILQDNHKDYCVEKVCVRGVSLSTELH</sequence>
<protein>
    <submittedName>
        <fullName evidence="1">Uncharacterized protein</fullName>
    </submittedName>
</protein>
<dbReference type="Proteomes" id="UP000253664">
    <property type="component" value="Unassembled WGS sequence"/>
</dbReference>
<reference evidence="1 2" key="1">
    <citation type="journal article" date="2015" name="BMC Genomics">
        <title>Insights from the genome of Ophiocordyceps polyrhachis-furcata to pathogenicity and host specificity in insect fungi.</title>
        <authorList>
            <person name="Wichadakul D."/>
            <person name="Kobmoo N."/>
            <person name="Ingsriswang S."/>
            <person name="Tangphatsornruang S."/>
            <person name="Chantasingh D."/>
            <person name="Luangsa-ard J.J."/>
            <person name="Eurwilaichitr L."/>
        </authorList>
    </citation>
    <scope>NUCLEOTIDE SEQUENCE [LARGE SCALE GENOMIC DNA]</scope>
    <source>
        <strain evidence="1 2">BCC 54312</strain>
    </source>
</reference>
<dbReference type="EMBL" id="LKCN02000007">
    <property type="protein sequence ID" value="RCI12459.1"/>
    <property type="molecule type" value="Genomic_DNA"/>
</dbReference>